<protein>
    <submittedName>
        <fullName evidence="4">Carbon monoxide dehydrogenase large chain</fullName>
        <ecNumber evidence="4">1.2.99.2</ecNumber>
    </submittedName>
</protein>
<dbReference type="PANTHER" id="PTHR11908:SF132">
    <property type="entry name" value="ALDEHYDE OXIDASE 1-RELATED"/>
    <property type="match status" value="1"/>
</dbReference>
<dbReference type="SUPFAM" id="SSF54665">
    <property type="entry name" value="CO dehydrogenase molybdoprotein N-domain-like"/>
    <property type="match status" value="1"/>
</dbReference>
<evidence type="ECO:0000256" key="2">
    <source>
        <dbReference type="ARBA" id="ARBA00023002"/>
    </source>
</evidence>
<evidence type="ECO:0000256" key="1">
    <source>
        <dbReference type="ARBA" id="ARBA00022505"/>
    </source>
</evidence>
<dbReference type="Pfam" id="PF02738">
    <property type="entry name" value="MoCoBD_1"/>
    <property type="match status" value="1"/>
</dbReference>
<dbReference type="GO" id="GO:0005506">
    <property type="term" value="F:iron ion binding"/>
    <property type="evidence" value="ECO:0007669"/>
    <property type="project" value="InterPro"/>
</dbReference>
<dbReference type="SUPFAM" id="SSF56003">
    <property type="entry name" value="Molybdenum cofactor-binding domain"/>
    <property type="match status" value="1"/>
</dbReference>
<dbReference type="Pfam" id="PF01315">
    <property type="entry name" value="Ald_Xan_dh_C"/>
    <property type="match status" value="1"/>
</dbReference>
<gene>
    <name evidence="4" type="ORF">AVDCRST_MAG20-2971</name>
</gene>
<proteinExistence type="predicted"/>
<dbReference type="AlphaFoldDB" id="A0A6J4J0D4"/>
<dbReference type="InterPro" id="IPR036856">
    <property type="entry name" value="Ald_Oxase/Xan_DH_a/b_sf"/>
</dbReference>
<accession>A0A6J4J0D4</accession>
<dbReference type="GO" id="GO:0016491">
    <property type="term" value="F:oxidoreductase activity"/>
    <property type="evidence" value="ECO:0007669"/>
    <property type="project" value="UniProtKB-KW"/>
</dbReference>
<evidence type="ECO:0000313" key="4">
    <source>
        <dbReference type="EMBL" id="CAA9264299.1"/>
    </source>
</evidence>
<dbReference type="InterPro" id="IPR008274">
    <property type="entry name" value="AldOxase/xan_DH_MoCoBD1"/>
</dbReference>
<keyword evidence="1" id="KW-0500">Molybdenum</keyword>
<dbReference type="EC" id="1.2.99.2" evidence="4"/>
<dbReference type="Gene3D" id="3.90.1170.50">
    <property type="entry name" value="Aldehyde oxidase/xanthine dehydrogenase, a/b hammerhead"/>
    <property type="match status" value="1"/>
</dbReference>
<dbReference type="InterPro" id="IPR037165">
    <property type="entry name" value="AldOxase/xan_DH_Mopterin-bd_sf"/>
</dbReference>
<dbReference type="EMBL" id="CADCSY010000134">
    <property type="protein sequence ID" value="CAA9264299.1"/>
    <property type="molecule type" value="Genomic_DNA"/>
</dbReference>
<organism evidence="4">
    <name type="scientific">uncultured Acidimicrobiales bacterium</name>
    <dbReference type="NCBI Taxonomy" id="310071"/>
    <lineage>
        <taxon>Bacteria</taxon>
        <taxon>Bacillati</taxon>
        <taxon>Actinomycetota</taxon>
        <taxon>Acidimicrobiia</taxon>
        <taxon>Acidimicrobiales</taxon>
        <taxon>environmental samples</taxon>
    </lineage>
</organism>
<feature type="domain" description="Aldehyde oxidase/xanthine dehydrogenase a/b hammerhead" evidence="3">
    <location>
        <begin position="18"/>
        <end position="132"/>
    </location>
</feature>
<dbReference type="SMART" id="SM01008">
    <property type="entry name" value="Ald_Xan_dh_C"/>
    <property type="match status" value="1"/>
</dbReference>
<dbReference type="InterPro" id="IPR000674">
    <property type="entry name" value="Ald_Oxase/Xan_DH_a/b"/>
</dbReference>
<dbReference type="Gene3D" id="3.30.365.10">
    <property type="entry name" value="Aldehyde oxidase/xanthine dehydrogenase, molybdopterin binding domain"/>
    <property type="match status" value="4"/>
</dbReference>
<keyword evidence="2 4" id="KW-0560">Oxidoreductase</keyword>
<dbReference type="PANTHER" id="PTHR11908">
    <property type="entry name" value="XANTHINE DEHYDROGENASE"/>
    <property type="match status" value="1"/>
</dbReference>
<evidence type="ECO:0000259" key="3">
    <source>
        <dbReference type="SMART" id="SM01008"/>
    </source>
</evidence>
<dbReference type="Pfam" id="PF20256">
    <property type="entry name" value="MoCoBD_2"/>
    <property type="match status" value="1"/>
</dbReference>
<reference evidence="4" key="1">
    <citation type="submission" date="2020-02" db="EMBL/GenBank/DDBJ databases">
        <authorList>
            <person name="Meier V. D."/>
        </authorList>
    </citation>
    <scope>NUCLEOTIDE SEQUENCE</scope>
    <source>
        <strain evidence="4">AVDCRST_MAG20</strain>
    </source>
</reference>
<sequence length="760" mass="79611">MSILGTRVVRKEDPKFLTVGGTYVDDVRDPRLEGAARATFVRSTMAHARISSIDVTEAQAAPGVIAVLTGADLGLAPLPPSIPLLNQSMVRPLLADGTVRFVGEPVALVLSEDGPSGEDAAELVFVDYEPLQAVVDPEDAVRDEVVLHGEAGTNLAMEMDFGSDPDLFEGCEVVVSQRVVNQRVAGAPLEVRAGAAAWGEDGRCTYWCSTQAPQASRDTIQTALGLEPGTVHLIAPDVGGGFGAKIGCSAEDIVVAWAARHLGRPVRWVETRTENMTNMGHGRAQIQRLTIGGRRDGTVEAYRLELLQDTGAYPAMGGILPYLTRTMSAGVYAFPKVECNLRSVATNTAPTVAYRGAGRPEATAAGERAMDLFAAEIGMDPAEVRRKNLIPTDAFPYTTAVGTTYDIGDYTGALDRALEASGYEQLRAEQARRRQEGGRVAVGIGISIYVEVTAGPTAGGEHGRVVVNADGTATVYTGTSPHGQGHVTSWSMIVSDRLGIPMDDIQVVHGDTDLIPNGVGTFGSRSLQLGGTAVHEAAGKVLDVARGLAGDLLEANPDDVVLDAQSGRFHVRGTPAVSKTWVEVAAAAGEGGLDVETEFTAESPTFPFGAHVAVVEVDLDTGKVTLVRMITVDDAGRLLNPLLVEGQRHGGIAQGVAQALLEEIVYDADGNPVTSNFADYAFVSACELPSFELVAMETPTPVNPMGAKGIGESGTIGSTPAVQSAVVDALAHLGVRHVDMPATSERVWRAISAVANGSAA</sequence>
<dbReference type="InterPro" id="IPR016208">
    <property type="entry name" value="Ald_Oxase/xanthine_DH-like"/>
</dbReference>
<dbReference type="InterPro" id="IPR046867">
    <property type="entry name" value="AldOxase/xan_DH_MoCoBD2"/>
</dbReference>
<name>A0A6J4J0D4_9ACTN</name>